<dbReference type="Pfam" id="PF05380">
    <property type="entry name" value="Peptidase_A17"/>
    <property type="match status" value="1"/>
</dbReference>
<evidence type="ECO:0000313" key="2">
    <source>
        <dbReference type="RefSeq" id="XP_006812525.1"/>
    </source>
</evidence>
<dbReference type="GeneID" id="102808775"/>
<protein>
    <submittedName>
        <fullName evidence="2">Uncharacterized protein LOC102808775</fullName>
    </submittedName>
</protein>
<proteinExistence type="predicted"/>
<dbReference type="InterPro" id="IPR008042">
    <property type="entry name" value="Retrotrans_Pao"/>
</dbReference>
<sequence length="155" mass="17393">MECGVRHTLGFRNRIKQKPATRRGILAVISAVYDPLGLASPAILLPKMVLQKNFAVNRCVKPEDFGEPETFKLHHLSDPSEFGYGIVSYVRMVNKDGRIHCAFVMAKARVAPLSIPHMELTAATVAICGDRLLKQKINWTVGKSYFWTDDTTVHR</sequence>
<keyword evidence="1" id="KW-1185">Reference proteome</keyword>
<name>A0ABM0LXN4_SACKO</name>
<dbReference type="Proteomes" id="UP000694865">
    <property type="component" value="Unplaced"/>
</dbReference>
<reference evidence="2" key="1">
    <citation type="submission" date="2025-08" db="UniProtKB">
        <authorList>
            <consortium name="RefSeq"/>
        </authorList>
    </citation>
    <scope>IDENTIFICATION</scope>
    <source>
        <tissue evidence="2">Testes</tissue>
    </source>
</reference>
<accession>A0ABM0LXN4</accession>
<evidence type="ECO:0000313" key="1">
    <source>
        <dbReference type="Proteomes" id="UP000694865"/>
    </source>
</evidence>
<dbReference type="PANTHER" id="PTHR47331:SF1">
    <property type="entry name" value="GAG-LIKE PROTEIN"/>
    <property type="match status" value="1"/>
</dbReference>
<organism evidence="1 2">
    <name type="scientific">Saccoglossus kowalevskii</name>
    <name type="common">Acorn worm</name>
    <dbReference type="NCBI Taxonomy" id="10224"/>
    <lineage>
        <taxon>Eukaryota</taxon>
        <taxon>Metazoa</taxon>
        <taxon>Hemichordata</taxon>
        <taxon>Enteropneusta</taxon>
        <taxon>Harrimaniidae</taxon>
        <taxon>Saccoglossus</taxon>
    </lineage>
</organism>
<dbReference type="RefSeq" id="XP_006812525.1">
    <property type="nucleotide sequence ID" value="XM_006812462.1"/>
</dbReference>
<gene>
    <name evidence="2" type="primary">LOC102808775</name>
</gene>
<dbReference type="PANTHER" id="PTHR47331">
    <property type="entry name" value="PHD-TYPE DOMAIN-CONTAINING PROTEIN"/>
    <property type="match status" value="1"/>
</dbReference>